<name>A0A8J2VHP1_9RHOB</name>
<dbReference type="PIRSF" id="PIRSF017082">
    <property type="entry name" value="YflP"/>
    <property type="match status" value="1"/>
</dbReference>
<proteinExistence type="inferred from homology"/>
<feature type="chain" id="PRO_5035237474" evidence="2">
    <location>
        <begin position="37"/>
        <end position="339"/>
    </location>
</feature>
<reference evidence="3" key="2">
    <citation type="submission" date="2020-09" db="EMBL/GenBank/DDBJ databases">
        <authorList>
            <person name="Sun Q."/>
            <person name="Sedlacek I."/>
        </authorList>
    </citation>
    <scope>NUCLEOTIDE SEQUENCE</scope>
    <source>
        <strain evidence="3">CCM 7684</strain>
    </source>
</reference>
<dbReference type="InterPro" id="IPR042100">
    <property type="entry name" value="Bug_dom1"/>
</dbReference>
<dbReference type="PANTHER" id="PTHR42928">
    <property type="entry name" value="TRICARBOXYLATE-BINDING PROTEIN"/>
    <property type="match status" value="1"/>
</dbReference>
<dbReference type="CDD" id="cd07012">
    <property type="entry name" value="PBP2_Bug_TTT"/>
    <property type="match status" value="1"/>
</dbReference>
<evidence type="ECO:0000256" key="2">
    <source>
        <dbReference type="SAM" id="SignalP"/>
    </source>
</evidence>
<keyword evidence="2" id="KW-0732">Signal</keyword>
<evidence type="ECO:0000256" key="1">
    <source>
        <dbReference type="ARBA" id="ARBA00006987"/>
    </source>
</evidence>
<evidence type="ECO:0000313" key="4">
    <source>
        <dbReference type="Proteomes" id="UP000602745"/>
    </source>
</evidence>
<dbReference type="EMBL" id="BMCP01000001">
    <property type="protein sequence ID" value="GGE30870.1"/>
    <property type="molecule type" value="Genomic_DNA"/>
</dbReference>
<dbReference type="Pfam" id="PF03401">
    <property type="entry name" value="TctC"/>
    <property type="match status" value="1"/>
</dbReference>
<comment type="similarity">
    <text evidence="1">Belongs to the UPF0065 (bug) family.</text>
</comment>
<reference evidence="3" key="1">
    <citation type="journal article" date="2014" name="Int. J. Syst. Evol. Microbiol.">
        <title>Complete genome sequence of Corynebacterium casei LMG S-19264T (=DSM 44701T), isolated from a smear-ripened cheese.</title>
        <authorList>
            <consortium name="US DOE Joint Genome Institute (JGI-PGF)"/>
            <person name="Walter F."/>
            <person name="Albersmeier A."/>
            <person name="Kalinowski J."/>
            <person name="Ruckert C."/>
        </authorList>
    </citation>
    <scope>NUCLEOTIDE SEQUENCE</scope>
    <source>
        <strain evidence="3">CCM 7684</strain>
    </source>
</reference>
<keyword evidence="4" id="KW-1185">Reference proteome</keyword>
<comment type="caution">
    <text evidence="3">The sequence shown here is derived from an EMBL/GenBank/DDBJ whole genome shotgun (WGS) entry which is preliminary data.</text>
</comment>
<feature type="signal peptide" evidence="2">
    <location>
        <begin position="1"/>
        <end position="36"/>
    </location>
</feature>
<dbReference type="Gene3D" id="3.40.190.150">
    <property type="entry name" value="Bordetella uptake gene, domain 1"/>
    <property type="match status" value="1"/>
</dbReference>
<dbReference type="PANTHER" id="PTHR42928:SF3">
    <property type="entry name" value="UPF0065 PROTEIN YFLP"/>
    <property type="match status" value="1"/>
</dbReference>
<protein>
    <submittedName>
        <fullName evidence="3">Tricarboxylic transport TctC</fullName>
    </submittedName>
</protein>
<evidence type="ECO:0000313" key="3">
    <source>
        <dbReference type="EMBL" id="GGE30870.1"/>
    </source>
</evidence>
<sequence>MSQQNGEKSVRNRLRTNFWLAPVLAAASLLHTPLYAQDVPKDYPNRPIEWIIPAAPGGGIDLFGRTVTRVLSEQGIVTQSFQITNKPGAGGAIGMAEMVQRKGDINTLLGVALHVHLTPLLQGTPHSYKDMTPIAKLFAEYAMMVVRKDSPIKSLDDVVEAIKKDPGSIKFGGSTIGNTDHLTAANLAKVSGVDPRKITFVPYTGGESNAAILGGHVDVGMGGPDLIDLVTGGEMRVLGVASPERLSGPFAELPTFKEQGYEVVTETWRGVFGPPAMPAAGVKYWQDALGKMVKTDAWRTELTKNQWVDRFETESFPATLDREHEEFRKSLIELGLVAK</sequence>
<gene>
    <name evidence="3" type="ORF">GCM10007276_05090</name>
</gene>
<dbReference type="Gene3D" id="3.40.190.10">
    <property type="entry name" value="Periplasmic binding protein-like II"/>
    <property type="match status" value="1"/>
</dbReference>
<accession>A0A8J2VHP1</accession>
<dbReference type="SUPFAM" id="SSF53850">
    <property type="entry name" value="Periplasmic binding protein-like II"/>
    <property type="match status" value="1"/>
</dbReference>
<dbReference type="InterPro" id="IPR005064">
    <property type="entry name" value="BUG"/>
</dbReference>
<organism evidence="3 4">
    <name type="scientific">Agaricicola taiwanensis</name>
    <dbReference type="NCBI Taxonomy" id="591372"/>
    <lineage>
        <taxon>Bacteria</taxon>
        <taxon>Pseudomonadati</taxon>
        <taxon>Pseudomonadota</taxon>
        <taxon>Alphaproteobacteria</taxon>
        <taxon>Rhodobacterales</taxon>
        <taxon>Paracoccaceae</taxon>
        <taxon>Agaricicola</taxon>
    </lineage>
</organism>
<dbReference type="AlphaFoldDB" id="A0A8J2VHP1"/>
<dbReference type="Proteomes" id="UP000602745">
    <property type="component" value="Unassembled WGS sequence"/>
</dbReference>